<dbReference type="EMBL" id="CM007647">
    <property type="protein sequence ID" value="ONM01631.1"/>
    <property type="molecule type" value="Genomic_DNA"/>
</dbReference>
<evidence type="ECO:0000313" key="1">
    <source>
        <dbReference type="EMBL" id="ONM01631.1"/>
    </source>
</evidence>
<protein>
    <submittedName>
        <fullName evidence="1">Uncharacterized protein</fullName>
    </submittedName>
</protein>
<reference evidence="1" key="1">
    <citation type="submission" date="2015-12" db="EMBL/GenBank/DDBJ databases">
        <title>Update maize B73 reference genome by single molecule sequencing technologies.</title>
        <authorList>
            <consortium name="Maize Genome Sequencing Project"/>
            <person name="Ware D."/>
        </authorList>
    </citation>
    <scope>NUCLEOTIDE SEQUENCE [LARGE SCALE GENOMIC DNA]</scope>
    <source>
        <tissue evidence="1">Seedling</tissue>
    </source>
</reference>
<sequence>MKGKKLPFKKCLDEREKVWMKALVYKFLESPICAKSYVFDIVCPNLPLSKIA</sequence>
<accession>A0A1D6KEQ8</accession>
<name>A0A1D6KEQ8_MAIZE</name>
<dbReference type="AlphaFoldDB" id="A0A1D6KEQ8"/>
<proteinExistence type="predicted"/>
<organism evidence="1">
    <name type="scientific">Zea mays</name>
    <name type="common">Maize</name>
    <dbReference type="NCBI Taxonomy" id="4577"/>
    <lineage>
        <taxon>Eukaryota</taxon>
        <taxon>Viridiplantae</taxon>
        <taxon>Streptophyta</taxon>
        <taxon>Embryophyta</taxon>
        <taxon>Tracheophyta</taxon>
        <taxon>Spermatophyta</taxon>
        <taxon>Magnoliopsida</taxon>
        <taxon>Liliopsida</taxon>
        <taxon>Poales</taxon>
        <taxon>Poaceae</taxon>
        <taxon>PACMAD clade</taxon>
        <taxon>Panicoideae</taxon>
        <taxon>Andropogonodae</taxon>
        <taxon>Andropogoneae</taxon>
        <taxon>Tripsacinae</taxon>
        <taxon>Zea</taxon>
    </lineage>
</organism>
<gene>
    <name evidence="1" type="ORF">ZEAMMB73_Zm00001d030867</name>
</gene>